<gene>
    <name evidence="1" type="ORF">A3D65_00215</name>
</gene>
<proteinExistence type="predicted"/>
<sequence>MKVVRKGNTQKPSWVGRTVTCQGCSAKIKLEKGDSVQFVPDQRDGDYYAAKCPECGGSITVAAVLFGGSTVS</sequence>
<dbReference type="EMBL" id="MHLL01000041">
    <property type="protein sequence ID" value="OGZ08143.1"/>
    <property type="molecule type" value="Genomic_DNA"/>
</dbReference>
<protein>
    <submittedName>
        <fullName evidence="1">Uncharacterized protein</fullName>
    </submittedName>
</protein>
<evidence type="ECO:0000313" key="2">
    <source>
        <dbReference type="Proteomes" id="UP000177996"/>
    </source>
</evidence>
<accession>A0A1G2D3I4</accession>
<dbReference type="Proteomes" id="UP000177996">
    <property type="component" value="Unassembled WGS sequence"/>
</dbReference>
<evidence type="ECO:0000313" key="1">
    <source>
        <dbReference type="EMBL" id="OGZ08143.1"/>
    </source>
</evidence>
<reference evidence="1 2" key="1">
    <citation type="journal article" date="2016" name="Nat. Commun.">
        <title>Thousands of microbial genomes shed light on interconnected biogeochemical processes in an aquifer system.</title>
        <authorList>
            <person name="Anantharaman K."/>
            <person name="Brown C.T."/>
            <person name="Hug L.A."/>
            <person name="Sharon I."/>
            <person name="Castelle C.J."/>
            <person name="Probst A.J."/>
            <person name="Thomas B.C."/>
            <person name="Singh A."/>
            <person name="Wilkins M.J."/>
            <person name="Karaoz U."/>
            <person name="Brodie E.L."/>
            <person name="Williams K.H."/>
            <person name="Hubbard S.S."/>
            <person name="Banfield J.F."/>
        </authorList>
    </citation>
    <scope>NUCLEOTIDE SEQUENCE [LARGE SCALE GENOMIC DNA]</scope>
</reference>
<organism evidence="1 2">
    <name type="scientific">Candidatus Lloydbacteria bacterium RIFCSPHIGHO2_02_FULL_50_13</name>
    <dbReference type="NCBI Taxonomy" id="1798661"/>
    <lineage>
        <taxon>Bacteria</taxon>
        <taxon>Candidatus Lloydiibacteriota</taxon>
    </lineage>
</organism>
<dbReference type="AlphaFoldDB" id="A0A1G2D3I4"/>
<comment type="caution">
    <text evidence="1">The sequence shown here is derived from an EMBL/GenBank/DDBJ whole genome shotgun (WGS) entry which is preliminary data.</text>
</comment>
<name>A0A1G2D3I4_9BACT</name>